<feature type="signal peptide" evidence="1">
    <location>
        <begin position="1"/>
        <end position="23"/>
    </location>
</feature>
<keyword evidence="1" id="KW-0732">Signal</keyword>
<protein>
    <submittedName>
        <fullName evidence="3">Lipocalin-like protein</fullName>
    </submittedName>
</protein>
<dbReference type="Proteomes" id="UP000315363">
    <property type="component" value="Unassembled WGS sequence"/>
</dbReference>
<evidence type="ECO:0000313" key="4">
    <source>
        <dbReference type="Proteomes" id="UP000315363"/>
    </source>
</evidence>
<dbReference type="Pfam" id="PF13648">
    <property type="entry name" value="Lipocalin_4"/>
    <property type="match status" value="1"/>
</dbReference>
<name>A0ABY3AAC9_9FLAO</name>
<dbReference type="PROSITE" id="PS51257">
    <property type="entry name" value="PROKAR_LIPOPROTEIN"/>
    <property type="match status" value="1"/>
</dbReference>
<dbReference type="EMBL" id="VHIF01000001">
    <property type="protein sequence ID" value="TQO37702.1"/>
    <property type="molecule type" value="Genomic_DNA"/>
</dbReference>
<dbReference type="InterPro" id="IPR024311">
    <property type="entry name" value="Lipocalin-like"/>
</dbReference>
<accession>A0ABY3AAC9</accession>
<evidence type="ECO:0000259" key="2">
    <source>
        <dbReference type="Pfam" id="PF13648"/>
    </source>
</evidence>
<gene>
    <name evidence="3" type="ORF">GQ41_2324</name>
</gene>
<feature type="domain" description="Lipocalin-like" evidence="2">
    <location>
        <begin position="31"/>
        <end position="123"/>
    </location>
</feature>
<organism evidence="3 4">
    <name type="scientific">Arenibacter algicola</name>
    <dbReference type="NCBI Taxonomy" id="616991"/>
    <lineage>
        <taxon>Bacteria</taxon>
        <taxon>Pseudomonadati</taxon>
        <taxon>Bacteroidota</taxon>
        <taxon>Flavobacteriia</taxon>
        <taxon>Flavobacteriales</taxon>
        <taxon>Flavobacteriaceae</taxon>
        <taxon>Arenibacter</taxon>
    </lineage>
</organism>
<feature type="chain" id="PRO_5046642676" evidence="1">
    <location>
        <begin position="24"/>
        <end position="142"/>
    </location>
</feature>
<proteinExistence type="predicted"/>
<reference evidence="3 4" key="1">
    <citation type="submission" date="2019-06" db="EMBL/GenBank/DDBJ databases">
        <title>A large-scale integrated study on North Sea by COGITO (Coastal Microbe Genomic &amp; Taxonomic Observatory).</title>
        <authorList>
            <person name="Teeling H."/>
        </authorList>
    </citation>
    <scope>NUCLEOTIDE SEQUENCE [LARGE SCALE GENOMIC DNA]</scope>
    <source>
        <strain evidence="3 4">MAR_2009_79</strain>
    </source>
</reference>
<sequence length="142" mass="16347">MFFVMKKLLFATLIAMLFLSCSKEDDTKKSISGEYTIYMFYVDGEKRAITSCFGRTNFSFNDSGEGFQNIYWETENDCDKIVTGLIDWELREDHYIISSSTGILFGDPYGIKEATVTIDNNILNLNLIQDGFVFDVEFKRTN</sequence>
<comment type="caution">
    <text evidence="3">The sequence shown here is derived from an EMBL/GenBank/DDBJ whole genome shotgun (WGS) entry which is preliminary data.</text>
</comment>
<keyword evidence="4" id="KW-1185">Reference proteome</keyword>
<evidence type="ECO:0000256" key="1">
    <source>
        <dbReference type="SAM" id="SignalP"/>
    </source>
</evidence>
<evidence type="ECO:0000313" key="3">
    <source>
        <dbReference type="EMBL" id="TQO37702.1"/>
    </source>
</evidence>